<proteinExistence type="predicted"/>
<reference evidence="6 7" key="1">
    <citation type="submission" date="2018-02" db="EMBL/GenBank/DDBJ databases">
        <title>Genomic analysis of the strain RR4-38 isolated from a seawater recirculating aquaculture system.</title>
        <authorList>
            <person name="Kim Y.-S."/>
            <person name="Jang Y.H."/>
            <person name="Kim K.-H."/>
        </authorList>
    </citation>
    <scope>NUCLEOTIDE SEQUENCE [LARGE SCALE GENOMIC DNA]</scope>
    <source>
        <strain evidence="6 7">RR4-38</strain>
    </source>
</reference>
<dbReference type="Proteomes" id="UP000238442">
    <property type="component" value="Chromosome"/>
</dbReference>
<keyword evidence="2" id="KW-0238">DNA-binding</keyword>
<dbReference type="OrthoDB" id="9779074at2"/>
<keyword evidence="4" id="KW-0812">Transmembrane</keyword>
<dbReference type="RefSeq" id="WP_105216633.1">
    <property type="nucleotide sequence ID" value="NZ_CP027062.1"/>
</dbReference>
<dbReference type="PROSITE" id="PS01124">
    <property type="entry name" value="HTH_ARAC_FAMILY_2"/>
    <property type="match status" value="1"/>
</dbReference>
<evidence type="ECO:0000256" key="2">
    <source>
        <dbReference type="ARBA" id="ARBA00023125"/>
    </source>
</evidence>
<keyword evidence="1" id="KW-0805">Transcription regulation</keyword>
<feature type="transmembrane region" description="Helical" evidence="4">
    <location>
        <begin position="61"/>
        <end position="80"/>
    </location>
</feature>
<evidence type="ECO:0000256" key="1">
    <source>
        <dbReference type="ARBA" id="ARBA00023015"/>
    </source>
</evidence>
<protein>
    <submittedName>
        <fullName evidence="6">AraC family transcriptional regulator</fullName>
    </submittedName>
</protein>
<dbReference type="InterPro" id="IPR020449">
    <property type="entry name" value="Tscrpt_reg_AraC-type_HTH"/>
</dbReference>
<dbReference type="AlphaFoldDB" id="A0A2S0HXK9"/>
<feature type="domain" description="HTH araC/xylS-type" evidence="5">
    <location>
        <begin position="232"/>
        <end position="340"/>
    </location>
</feature>
<organism evidence="6 7">
    <name type="scientific">Pukyongia salina</name>
    <dbReference type="NCBI Taxonomy" id="2094025"/>
    <lineage>
        <taxon>Bacteria</taxon>
        <taxon>Pseudomonadati</taxon>
        <taxon>Bacteroidota</taxon>
        <taxon>Flavobacteriia</taxon>
        <taxon>Flavobacteriales</taxon>
        <taxon>Flavobacteriaceae</taxon>
        <taxon>Pukyongia</taxon>
    </lineage>
</organism>
<keyword evidence="3" id="KW-0804">Transcription</keyword>
<evidence type="ECO:0000313" key="7">
    <source>
        <dbReference type="Proteomes" id="UP000238442"/>
    </source>
</evidence>
<feature type="transmembrane region" description="Helical" evidence="4">
    <location>
        <begin position="6"/>
        <end position="22"/>
    </location>
</feature>
<feature type="transmembrane region" description="Helical" evidence="4">
    <location>
        <begin position="92"/>
        <end position="112"/>
    </location>
</feature>
<evidence type="ECO:0000259" key="5">
    <source>
        <dbReference type="PROSITE" id="PS01124"/>
    </source>
</evidence>
<dbReference type="InterPro" id="IPR009057">
    <property type="entry name" value="Homeodomain-like_sf"/>
</dbReference>
<dbReference type="PANTHER" id="PTHR43280">
    <property type="entry name" value="ARAC-FAMILY TRANSCRIPTIONAL REGULATOR"/>
    <property type="match status" value="1"/>
</dbReference>
<feature type="transmembrane region" description="Helical" evidence="4">
    <location>
        <begin position="31"/>
        <end position="49"/>
    </location>
</feature>
<sequence>MIAILQIVALIQGIFLILVLFSKRESYKKPTLVLLLCSIASILLFLIGDDQNNLISKDVDWFFFDTSLFITFLFLFVKYYVSKRERFSRWDLLYFIPNLLYLGFEIFEIFLMPAENRVVELLELGIELTFLAYLIFTLRILLFSGKQRWLLMFIFPLVLLTSTSILNDILNWFSLNEIAMFNDANFNSFVMITVAALFYVVSMKLVIAPGDVLLPHETSRYQSSGLNRNLIEEYKQRILESMDTQRIFCNPKLSLTSLSQELEIPKQYISEILNVHLRTSFQDFVNGYRVNAFIACLGEEQYEHFTLMGIASEVGFNSKSSFYSIFKKHQGLTPSEYKKTKFEQG</sequence>
<dbReference type="KEGG" id="aue:C5O00_09495"/>
<dbReference type="PRINTS" id="PR00032">
    <property type="entry name" value="HTHARAC"/>
</dbReference>
<dbReference type="SMART" id="SM00342">
    <property type="entry name" value="HTH_ARAC"/>
    <property type="match status" value="1"/>
</dbReference>
<dbReference type="InterPro" id="IPR018060">
    <property type="entry name" value="HTH_AraC"/>
</dbReference>
<evidence type="ECO:0000313" key="6">
    <source>
        <dbReference type="EMBL" id="AVI51392.1"/>
    </source>
</evidence>
<dbReference type="Pfam" id="PF12833">
    <property type="entry name" value="HTH_18"/>
    <property type="match status" value="1"/>
</dbReference>
<dbReference type="SUPFAM" id="SSF46689">
    <property type="entry name" value="Homeodomain-like"/>
    <property type="match status" value="1"/>
</dbReference>
<dbReference type="EMBL" id="CP027062">
    <property type="protein sequence ID" value="AVI51392.1"/>
    <property type="molecule type" value="Genomic_DNA"/>
</dbReference>
<dbReference type="GO" id="GO:0043565">
    <property type="term" value="F:sequence-specific DNA binding"/>
    <property type="evidence" value="ECO:0007669"/>
    <property type="project" value="InterPro"/>
</dbReference>
<keyword evidence="7" id="KW-1185">Reference proteome</keyword>
<feature type="transmembrane region" description="Helical" evidence="4">
    <location>
        <begin position="186"/>
        <end position="207"/>
    </location>
</feature>
<name>A0A2S0HXK9_9FLAO</name>
<keyword evidence="4" id="KW-1133">Transmembrane helix</keyword>
<evidence type="ECO:0000256" key="3">
    <source>
        <dbReference type="ARBA" id="ARBA00023163"/>
    </source>
</evidence>
<feature type="transmembrane region" description="Helical" evidence="4">
    <location>
        <begin position="124"/>
        <end position="142"/>
    </location>
</feature>
<feature type="transmembrane region" description="Helical" evidence="4">
    <location>
        <begin position="149"/>
        <end position="166"/>
    </location>
</feature>
<gene>
    <name evidence="6" type="ORF">C5O00_09495</name>
</gene>
<evidence type="ECO:0000256" key="4">
    <source>
        <dbReference type="SAM" id="Phobius"/>
    </source>
</evidence>
<accession>A0A2S0HXK9</accession>
<keyword evidence="4" id="KW-0472">Membrane</keyword>
<dbReference type="PANTHER" id="PTHR43280:SF29">
    <property type="entry name" value="ARAC-FAMILY TRANSCRIPTIONAL REGULATOR"/>
    <property type="match status" value="1"/>
</dbReference>
<dbReference type="Gene3D" id="1.10.10.60">
    <property type="entry name" value="Homeodomain-like"/>
    <property type="match status" value="2"/>
</dbReference>
<dbReference type="GO" id="GO:0003700">
    <property type="term" value="F:DNA-binding transcription factor activity"/>
    <property type="evidence" value="ECO:0007669"/>
    <property type="project" value="InterPro"/>
</dbReference>